<evidence type="ECO:0000256" key="6">
    <source>
        <dbReference type="ARBA" id="ARBA00022692"/>
    </source>
</evidence>
<dbReference type="InterPro" id="IPR050445">
    <property type="entry name" value="Bact_polysacc_biosynth/exp"/>
</dbReference>
<keyword evidence="10 15" id="KW-1133">Transmembrane helix</keyword>
<evidence type="ECO:0000313" key="20">
    <source>
        <dbReference type="Proteomes" id="UP001169574"/>
    </source>
</evidence>
<evidence type="ECO:0000256" key="12">
    <source>
        <dbReference type="ARBA" id="ARBA00023137"/>
    </source>
</evidence>
<evidence type="ECO:0000259" key="17">
    <source>
        <dbReference type="Pfam" id="PF13614"/>
    </source>
</evidence>
<evidence type="ECO:0000256" key="7">
    <source>
        <dbReference type="ARBA" id="ARBA00022741"/>
    </source>
</evidence>
<feature type="domain" description="Tyrosine-protein kinase G-rich" evidence="18">
    <location>
        <begin position="380"/>
        <end position="459"/>
    </location>
</feature>
<name>A0AAN4EYR9_CITFR</name>
<reference evidence="19" key="1">
    <citation type="submission" date="2024-02" db="EMBL/GenBank/DDBJ databases">
        <authorList>
            <consortium name="Clinical and Environmental Microbiology Branch: Whole genome sequencing antimicrobial resistance pathogens in the healthcare setting"/>
        </authorList>
    </citation>
    <scope>NUCLEOTIDE SEQUENCE</scope>
    <source>
        <strain evidence="19">Whole organism</strain>
    </source>
</reference>
<dbReference type="InterPro" id="IPR025669">
    <property type="entry name" value="AAA_dom"/>
</dbReference>
<dbReference type="PANTHER" id="PTHR32309">
    <property type="entry name" value="TYROSINE-PROTEIN KINASE"/>
    <property type="match status" value="1"/>
</dbReference>
<evidence type="ECO:0000259" key="18">
    <source>
        <dbReference type="Pfam" id="PF13807"/>
    </source>
</evidence>
<dbReference type="Pfam" id="PF23607">
    <property type="entry name" value="WZC_N"/>
    <property type="match status" value="1"/>
</dbReference>
<comment type="catalytic activity">
    <reaction evidence="13">
        <text>L-tyrosyl-[protein] + ATP = O-phospho-L-tyrosyl-[protein] + ADP + H(+)</text>
        <dbReference type="Rhea" id="RHEA:10596"/>
        <dbReference type="Rhea" id="RHEA-COMP:10136"/>
        <dbReference type="Rhea" id="RHEA-COMP:20101"/>
        <dbReference type="ChEBI" id="CHEBI:15378"/>
        <dbReference type="ChEBI" id="CHEBI:30616"/>
        <dbReference type="ChEBI" id="CHEBI:46858"/>
        <dbReference type="ChEBI" id="CHEBI:61978"/>
        <dbReference type="ChEBI" id="CHEBI:456216"/>
    </reaction>
</comment>
<dbReference type="Pfam" id="PF02706">
    <property type="entry name" value="Wzz"/>
    <property type="match status" value="1"/>
</dbReference>
<dbReference type="EMBL" id="ABLGCN030000012">
    <property type="protein sequence ID" value="EMM7459480.1"/>
    <property type="molecule type" value="Genomic_DNA"/>
</dbReference>
<dbReference type="SUPFAM" id="SSF52540">
    <property type="entry name" value="P-loop containing nucleoside triphosphate hydrolases"/>
    <property type="match status" value="1"/>
</dbReference>
<evidence type="ECO:0000256" key="1">
    <source>
        <dbReference type="ARBA" id="ARBA00004429"/>
    </source>
</evidence>
<evidence type="ECO:0000256" key="11">
    <source>
        <dbReference type="ARBA" id="ARBA00023136"/>
    </source>
</evidence>
<dbReference type="InterPro" id="IPR027417">
    <property type="entry name" value="P-loop_NTPase"/>
</dbReference>
<dbReference type="InterPro" id="IPR032807">
    <property type="entry name" value="GNVR"/>
</dbReference>
<organism evidence="19 20">
    <name type="scientific">Citrobacter freundii</name>
    <dbReference type="NCBI Taxonomy" id="546"/>
    <lineage>
        <taxon>Bacteria</taxon>
        <taxon>Pseudomonadati</taxon>
        <taxon>Pseudomonadota</taxon>
        <taxon>Gammaproteobacteria</taxon>
        <taxon>Enterobacterales</taxon>
        <taxon>Enterobacteriaceae</taxon>
        <taxon>Citrobacter</taxon>
        <taxon>Citrobacter freundii complex</taxon>
    </lineage>
</organism>
<feature type="coiled-coil region" evidence="14">
    <location>
        <begin position="281"/>
        <end position="308"/>
    </location>
</feature>
<keyword evidence="5 19" id="KW-0808">Transferase</keyword>
<gene>
    <name evidence="19" type="ORF">P7U51_004045</name>
</gene>
<dbReference type="FunFam" id="3.40.50.300:FF:000527">
    <property type="entry name" value="Tyrosine-protein kinase etk"/>
    <property type="match status" value="1"/>
</dbReference>
<protein>
    <submittedName>
        <fullName evidence="19">Polysaccharide biosynthesis tyrosine autokinase</fullName>
        <ecNumber evidence="19">2.7.10.2</ecNumber>
    </submittedName>
</protein>
<dbReference type="PANTHER" id="PTHR32309:SF32">
    <property type="entry name" value="TYROSINE-PROTEIN KINASE ETK-RELATED"/>
    <property type="match status" value="1"/>
</dbReference>
<keyword evidence="6 15" id="KW-0812">Transmembrane</keyword>
<keyword evidence="4" id="KW-0997">Cell inner membrane</keyword>
<keyword evidence="7" id="KW-0547">Nucleotide-binding</keyword>
<dbReference type="InterPro" id="IPR005702">
    <property type="entry name" value="Wzc-like_C"/>
</dbReference>
<sequence length="730" mass="81807">MGPASGVKKDSLILNENSKYPRTSSAEKELDLIQLLHILFLQWKIILCITIAFTLAASLYTFLSPTVYQADALIQVEQKQNQAFLNRLKNILLTDTSAVSAEIELLKSRMILGKTVDDLNLRIQSEQIYFPVTGYLWAKLKGESSAEITIQDLSLPQTNDQNSEVILTVQEKGLFHLQGTNFSLEGKVGERLKKENIIIEVSNIHAVPGSRFKLRKISKLEAISNLQLQIDVSQQGKESGMIALRITGHNPNEIARILDTVMNNYVQQNINRQAARDANSLAFLQRQLPKVQSELDDAESKLNVYRQQQDSVDLNLEAKTVLEQMVNVENQLNALTFREAEISQLYKKSHPAYRALLDKRQTLVQEKDKLNQRISAMPSTQQEVLKLSRDVETGREIYLQLLSRQQELNISRSSNVGNVRIIDPAVTWPSPVKPKKALIIMLGTMLGLISSSGLAIARVALRRGIESSETLENAGVHVLATVPVSKSLEKKYRHQQRSSIVNFFRRDTSPRFCLAFEEPADISIEAVRGLRTTLHFIMKETPNRVLMISGATMGCGKTFISSSLAAVIAQSGQRVLFIDADMRRGYTHILFNVENKNGLSDFLCGNTTLTESIQYCLKGQFDILTRGTLLSSPVDLLANERFKQLLKWANNEYDMVIVDSPPVLAVADAIIAGYEAGTCLVVTRANQDSLQQVNRCLRKFEQNGINVKGVILNGITREDANYYAYEYTTS</sequence>
<comment type="subcellular location">
    <subcellularLocation>
        <location evidence="1">Cell inner membrane</location>
        <topology evidence="1">Multi-pass membrane protein</topology>
    </subcellularLocation>
</comment>
<evidence type="ECO:0000256" key="14">
    <source>
        <dbReference type="SAM" id="Coils"/>
    </source>
</evidence>
<evidence type="ECO:0000256" key="2">
    <source>
        <dbReference type="ARBA" id="ARBA00008883"/>
    </source>
</evidence>
<evidence type="ECO:0000256" key="9">
    <source>
        <dbReference type="ARBA" id="ARBA00022840"/>
    </source>
</evidence>
<dbReference type="GO" id="GO:0004715">
    <property type="term" value="F:non-membrane spanning protein tyrosine kinase activity"/>
    <property type="evidence" value="ECO:0007669"/>
    <property type="project" value="UniProtKB-EC"/>
</dbReference>
<evidence type="ECO:0000256" key="5">
    <source>
        <dbReference type="ARBA" id="ARBA00022679"/>
    </source>
</evidence>
<dbReference type="EC" id="2.7.10.2" evidence="19"/>
<evidence type="ECO:0000256" key="15">
    <source>
        <dbReference type="SAM" id="Phobius"/>
    </source>
</evidence>
<keyword evidence="9" id="KW-0067">ATP-binding</keyword>
<dbReference type="NCBIfam" id="TIGR01007">
    <property type="entry name" value="eps_fam"/>
    <property type="match status" value="1"/>
</dbReference>
<keyword evidence="11 15" id="KW-0472">Membrane</keyword>
<dbReference type="CDD" id="cd05387">
    <property type="entry name" value="BY-kinase"/>
    <property type="match status" value="1"/>
</dbReference>
<dbReference type="Proteomes" id="UP001169574">
    <property type="component" value="Unassembled WGS sequence"/>
</dbReference>
<evidence type="ECO:0000259" key="16">
    <source>
        <dbReference type="Pfam" id="PF02706"/>
    </source>
</evidence>
<evidence type="ECO:0000256" key="8">
    <source>
        <dbReference type="ARBA" id="ARBA00022777"/>
    </source>
</evidence>
<keyword evidence="12" id="KW-0829">Tyrosine-protein kinase</keyword>
<evidence type="ECO:0000313" key="19">
    <source>
        <dbReference type="EMBL" id="EMM7459480.1"/>
    </source>
</evidence>
<keyword evidence="8" id="KW-0418">Kinase</keyword>
<dbReference type="Gene3D" id="3.40.50.300">
    <property type="entry name" value="P-loop containing nucleotide triphosphate hydrolases"/>
    <property type="match status" value="1"/>
</dbReference>
<comment type="caution">
    <text evidence="19">The sequence shown here is derived from an EMBL/GenBank/DDBJ whole genome shotgun (WGS) entry which is preliminary data.</text>
</comment>
<dbReference type="Pfam" id="PF13807">
    <property type="entry name" value="GNVR"/>
    <property type="match status" value="1"/>
</dbReference>
<dbReference type="GO" id="GO:0005886">
    <property type="term" value="C:plasma membrane"/>
    <property type="evidence" value="ECO:0007669"/>
    <property type="project" value="UniProtKB-SubCell"/>
</dbReference>
<evidence type="ECO:0000256" key="10">
    <source>
        <dbReference type="ARBA" id="ARBA00022989"/>
    </source>
</evidence>
<dbReference type="AlphaFoldDB" id="A0AAN4EYR9"/>
<evidence type="ECO:0000256" key="3">
    <source>
        <dbReference type="ARBA" id="ARBA00022475"/>
    </source>
</evidence>
<evidence type="ECO:0000256" key="4">
    <source>
        <dbReference type="ARBA" id="ARBA00022519"/>
    </source>
</evidence>
<accession>A0AAN4EYR9</accession>
<keyword evidence="3" id="KW-1003">Cell membrane</keyword>
<evidence type="ECO:0000256" key="13">
    <source>
        <dbReference type="ARBA" id="ARBA00053015"/>
    </source>
</evidence>
<comment type="similarity">
    <text evidence="2">Belongs to the etk/wzc family.</text>
</comment>
<dbReference type="InterPro" id="IPR003856">
    <property type="entry name" value="LPS_length_determ_N"/>
</dbReference>
<dbReference type="GO" id="GO:0042802">
    <property type="term" value="F:identical protein binding"/>
    <property type="evidence" value="ECO:0007669"/>
    <property type="project" value="UniProtKB-ARBA"/>
</dbReference>
<keyword evidence="14" id="KW-0175">Coiled coil</keyword>
<feature type="domain" description="Polysaccharide chain length determinant N-terminal" evidence="16">
    <location>
        <begin position="29"/>
        <end position="119"/>
    </location>
</feature>
<proteinExistence type="inferred from homology"/>
<feature type="transmembrane region" description="Helical" evidence="15">
    <location>
        <begin position="45"/>
        <end position="63"/>
    </location>
</feature>
<dbReference type="Pfam" id="PF13614">
    <property type="entry name" value="AAA_31"/>
    <property type="match status" value="1"/>
</dbReference>
<dbReference type="GO" id="GO:0005524">
    <property type="term" value="F:ATP binding"/>
    <property type="evidence" value="ECO:0007669"/>
    <property type="project" value="UniProtKB-KW"/>
</dbReference>
<feature type="domain" description="AAA" evidence="17">
    <location>
        <begin position="545"/>
        <end position="701"/>
    </location>
</feature>